<dbReference type="InterPro" id="IPR036116">
    <property type="entry name" value="FN3_sf"/>
</dbReference>
<dbReference type="Pfam" id="PF17803">
    <property type="entry name" value="Cadherin_4"/>
    <property type="match status" value="1"/>
</dbReference>
<dbReference type="STRING" id="6573.A0A210QH64"/>
<sequence>MVGESVCSQDIVKESDPHQHYSSEKYWTHSGYEKNLHLQDGPYFVTIRALNNVVFGGALVTTVCHSTPFTVDTTAPIFTKVLDIFYDEDFDLFAVYFNASDPLSHLAWVDFGLGKTKHDVTIRGYEVQTYVTSDEPFVAVEHLGLGHGIPAWLRLRAVNNVGLHTARHGDEQILIDLTPPNAGVVFDGHILDTDVDYQADTSTMCAEWIGFFDEDSGIRDYLWGVGTTPGVDDVVKYHNLTHHYKRSCVGDLTLLHNTTYYSTVKAYNAALNSKGSSGTSDGVLIDSTPPLPGVVWDGGKAGEDINFSSETAKKSCNWNNFTDPESHILKYGIALYINREHIQTFEVIDHTQFTERSIAMNHRDEVEFFVTAVNGAGRTVNVTSDGFLVDHTTPLMDYIYDTKSGKRFQSFNDHLDVSWLFEDDDSGIKEYKYFINKQHQGGKHKAWPTNGAYATTDPSSNDGPVKLKIDQLALVNGAKYSIVVTAINNVLLSTSHESVGVVVDETPPVVTKVVTKMHLRESLVHQRCQIPQTFVDVLVENAVDEETGIEKLEVAIGSLPGHNDIHHYLDAPLSGKIFFGDLDLGHGDMFYATARVKNNAGLSKMFYSDSVTVSVRPILTVGDGNPEGDEDYQSNLNIVKGFWHFSDTCSIDMVQWQVEDLLGNVIKEFEYVDENARLFFNDEFSLKNGFTYINIIKVRDALNRTFTSASDGITVRIQPPNPGDVRDGLYEDSNYQQSVTEISANWDDFGDETGDPTQTISYYEVAIGDDHRFPKTRSNIQYYFNVGLNRSHTFRYLNLTAQDVTYYVTVRGISVAGSQDEASSNGIKVGFKDQIVSGLIETPVVQSDTSKIIASWTEFQSDIGIKQYLVGVYSSYFRLNFSINENETTPCETVHSSFELLDEEPISAYGLNTLVVLQNLHLKHGHSYYVIVVAVNEADMCRSVTSSKILVDTTPPDLTSTVLKIGKVTDDEKDDIFVDESGKLDVTWENFTENESSIASFEVSLYKMSDCSSKTVSPELKIDSVLVTADTKTTMYQLVLLPKVFHFIEVTALNTAGLKSSIISSRFRLDESAPFKGDVKIAPNWFTAATFQSSKELITSWIAIARSIEQNVCPNQRVIFPSQTSDGSSWEKMTGLYSPEFVEFAENKAILTIGYNTAQTNFLRSGLQGTPFSMISGNYSVSFKAASGMHIITIISFSSVSQLFPTNYTPPYRTTIDEVAFNITITEDNLENETNSPSTQLPVLTTSTTSSITPADKNFANNNQGEPPNPERFGFGLSIMGTQQNGSYFWDAMFWVVGQFKKIEEWISLDTDPSESEGNIIFTLETQSTRGEKRHNIKLIVNGVIKAIATGIAFGDSIKTFINTVNDNYYEPTIENIFEPFRSEAIVAGVQIPTDQDRLCLHGSGFFDWESGIKEVWVGISDNRSSTDNVSPMRLYQSLCLPCEKECLEGCQETCHFDEFDLMKIEITGLNLLPTIVSSKNASENGYQIEESHTYYVTIEAVNFAGQSSFSRSNGIMIDTTPAVCEYVLCLDPYNSLEEPTLYIGTNNSVAAYWSCSDAESEVYSYSIGVGTSQNTSDLYNMTIVGLATKSQIHLEDGKLFIHGDTYYFNVWAYNGAGSPGKFSCKFTVELFPPDVENVTTKSLFEYHPTDENVDQFVNVSFTEFDDSVGVAWDSKEKIADIYEWGIGTGLNRFDILPMIRVGVTKAGQAEIIQGHVWFNGEDMNSTLSRFHDRPNDTTGGSLFLMEPGRCLHHSLIAVGRSHIRTTIPVQPSCITRPNDVRLMLNGSKNATLIIAGNGSIKRLLPRSTLSTDNNVAIGIKARSGGMMIGSLSNDDFTKNYGTDASDEFSSSIVDPKSTMMDTSRLLRNRLQGYQGRSFFISPMPFIEPSSFEITISMKINKIDYDNDTVPALALWSNQDRGKGKWLHVQEECDPDSISKMDNLTYLVTKVCHQTLVNKGSDNTRRKREVASEPAVLTSPYQFGLFKMRKSCVNTAPTIITDAIHIMEDTPVVRHQVRWSDAERDVLTFSSKQPTAGQVTVTDDGFLTFIPPQEFSGKMQIVIEAEETSVCVNKHSLSKVITIHVSSVDDAPLAGFLSHDNNFTMADHLDAEIVIFLEGNNTEHFVGSLLMVDADIGDNLRLVSRTMIQTDAILILEESSNDLIPNNTFTSIQSGTYKRIDFTLKTDASFSGHLHYQLLGSDRGGQMTARLDVHMFVLISPCNYGRCAQADLWNFPCNDNTRVFSFDTYTCECNVGYRSQWCDEEIDECASDPCPTLFDCTDHVAFHTCDINPGHLSAIILSIGVVVVGTCILLVYRYKTKKRFSIRDSSMWNLDDDKWTQGSASHLQPSIGSTRAIIFRADLVSEPSTDTQGEPPYGNLLSNPDPFHSKSKEMYPPKTDISPLSLSLDNQVLRPGMLRNPLELKSMWNLDDDKWTQGSASHLQPSIGSTRAIIFRADLVSEPSTDTQGEPPYGNLLSNPDPFHSKSKEMYPPKTDISPLSLSLDNQVLRPGMLRNPLELKRYQSMFNSGTNTVQLADSEMTVVDV</sequence>
<keyword evidence="1" id="KW-0472">Membrane</keyword>
<evidence type="ECO:0000313" key="4">
    <source>
        <dbReference type="Proteomes" id="UP000242188"/>
    </source>
</evidence>
<accession>A0A210QH64</accession>
<gene>
    <name evidence="3" type="ORF">KP79_PYT16307</name>
</gene>
<evidence type="ECO:0000313" key="3">
    <source>
        <dbReference type="EMBL" id="OWF48074.1"/>
    </source>
</evidence>
<comment type="caution">
    <text evidence="3">The sequence shown here is derived from an EMBL/GenBank/DDBJ whole genome shotgun (WGS) entry which is preliminary data.</text>
</comment>
<organism evidence="3 4">
    <name type="scientific">Mizuhopecten yessoensis</name>
    <name type="common">Japanese scallop</name>
    <name type="synonym">Patinopecten yessoensis</name>
    <dbReference type="NCBI Taxonomy" id="6573"/>
    <lineage>
        <taxon>Eukaryota</taxon>
        <taxon>Metazoa</taxon>
        <taxon>Spiralia</taxon>
        <taxon>Lophotrochozoa</taxon>
        <taxon>Mollusca</taxon>
        <taxon>Bivalvia</taxon>
        <taxon>Autobranchia</taxon>
        <taxon>Pteriomorphia</taxon>
        <taxon>Pectinida</taxon>
        <taxon>Pectinoidea</taxon>
        <taxon>Pectinidae</taxon>
        <taxon>Mizuhopecten</taxon>
    </lineage>
</organism>
<dbReference type="OrthoDB" id="6153184at2759"/>
<name>A0A210QH64_MIZYE</name>
<dbReference type="PANTHER" id="PTHR16897:SF2">
    <property type="entry name" value="OS03G0226600 PROTEIN"/>
    <property type="match status" value="1"/>
</dbReference>
<evidence type="ECO:0000256" key="1">
    <source>
        <dbReference type="SAM" id="Phobius"/>
    </source>
</evidence>
<feature type="domain" description="EGF-like" evidence="2">
    <location>
        <begin position="2251"/>
        <end position="2262"/>
    </location>
</feature>
<dbReference type="PROSITE" id="PS01186">
    <property type="entry name" value="EGF_2"/>
    <property type="match status" value="1"/>
</dbReference>
<reference evidence="3 4" key="1">
    <citation type="journal article" date="2017" name="Nat. Ecol. Evol.">
        <title>Scallop genome provides insights into evolution of bilaterian karyotype and development.</title>
        <authorList>
            <person name="Wang S."/>
            <person name="Zhang J."/>
            <person name="Jiao W."/>
            <person name="Li J."/>
            <person name="Xun X."/>
            <person name="Sun Y."/>
            <person name="Guo X."/>
            <person name="Huan P."/>
            <person name="Dong B."/>
            <person name="Zhang L."/>
            <person name="Hu X."/>
            <person name="Sun X."/>
            <person name="Wang J."/>
            <person name="Zhao C."/>
            <person name="Wang Y."/>
            <person name="Wang D."/>
            <person name="Huang X."/>
            <person name="Wang R."/>
            <person name="Lv J."/>
            <person name="Li Y."/>
            <person name="Zhang Z."/>
            <person name="Liu B."/>
            <person name="Lu W."/>
            <person name="Hui Y."/>
            <person name="Liang J."/>
            <person name="Zhou Z."/>
            <person name="Hou R."/>
            <person name="Li X."/>
            <person name="Liu Y."/>
            <person name="Li H."/>
            <person name="Ning X."/>
            <person name="Lin Y."/>
            <person name="Zhao L."/>
            <person name="Xing Q."/>
            <person name="Dou J."/>
            <person name="Li Y."/>
            <person name="Mao J."/>
            <person name="Guo H."/>
            <person name="Dou H."/>
            <person name="Li T."/>
            <person name="Mu C."/>
            <person name="Jiang W."/>
            <person name="Fu Q."/>
            <person name="Fu X."/>
            <person name="Miao Y."/>
            <person name="Liu J."/>
            <person name="Yu Q."/>
            <person name="Li R."/>
            <person name="Liao H."/>
            <person name="Li X."/>
            <person name="Kong Y."/>
            <person name="Jiang Z."/>
            <person name="Chourrout D."/>
            <person name="Li R."/>
            <person name="Bao Z."/>
        </authorList>
    </citation>
    <scope>NUCLEOTIDE SEQUENCE [LARGE SCALE GENOMIC DNA]</scope>
    <source>
        <strain evidence="3 4">PY_sf001</strain>
    </source>
</reference>
<dbReference type="InterPro" id="IPR040853">
    <property type="entry name" value="RapA2_cadherin-like"/>
</dbReference>
<dbReference type="InterPro" id="IPR000742">
    <property type="entry name" value="EGF"/>
</dbReference>
<protein>
    <submittedName>
        <fullName evidence="3">Delta-like protein 1</fullName>
    </submittedName>
</protein>
<keyword evidence="1" id="KW-0812">Transmembrane</keyword>
<keyword evidence="1" id="KW-1133">Transmembrane helix</keyword>
<dbReference type="PANTHER" id="PTHR16897">
    <property type="entry name" value="OS10G0105400 PROTEIN"/>
    <property type="match status" value="1"/>
</dbReference>
<dbReference type="SUPFAM" id="SSF49265">
    <property type="entry name" value="Fibronectin type III"/>
    <property type="match status" value="1"/>
</dbReference>
<dbReference type="Gene3D" id="2.10.25.10">
    <property type="entry name" value="Laminin"/>
    <property type="match status" value="1"/>
</dbReference>
<feature type="transmembrane region" description="Helical" evidence="1">
    <location>
        <begin position="2296"/>
        <end position="2316"/>
    </location>
</feature>
<keyword evidence="4" id="KW-1185">Reference proteome</keyword>
<evidence type="ECO:0000259" key="2">
    <source>
        <dbReference type="PROSITE" id="PS01186"/>
    </source>
</evidence>
<proteinExistence type="predicted"/>
<dbReference type="EMBL" id="NEDP02003732">
    <property type="protein sequence ID" value="OWF48074.1"/>
    <property type="molecule type" value="Genomic_DNA"/>
</dbReference>
<dbReference type="Proteomes" id="UP000242188">
    <property type="component" value="Unassembled WGS sequence"/>
</dbReference>